<dbReference type="Proteomes" id="UP000321058">
    <property type="component" value="Unassembled WGS sequence"/>
</dbReference>
<name>A0A512NAJ7_9HYPH</name>
<sequence length="246" mass="25923">MIKDRQTKESERPVTRDVKVFSTIAVQSALEALVPQFETANGCRLEITWNTAPALVKRLQGGETADVLILNRAGMDAMMRDGRVLAGSEVTLASSATALAVKAGAPRPDISTPQALTRTLLEARAISYSDPAAGGASGIYFAKLVERLGIAAEINAKTKYPPPAGLCADLLVSGEVELAVQQKPELLQVRGIEILGLLPGDLHMVTVFVACVEASSAEPATGKALIDFLRSPASMAVFRAKGLDTP</sequence>
<dbReference type="Gene3D" id="3.40.190.10">
    <property type="entry name" value="Periplasmic binding protein-like II"/>
    <property type="match status" value="2"/>
</dbReference>
<evidence type="ECO:0000313" key="2">
    <source>
        <dbReference type="Proteomes" id="UP000321058"/>
    </source>
</evidence>
<proteinExistence type="predicted"/>
<dbReference type="PANTHER" id="PTHR30632">
    <property type="entry name" value="MOLYBDATE-BINDING PERIPLASMIC PROTEIN"/>
    <property type="match status" value="1"/>
</dbReference>
<comment type="caution">
    <text evidence="1">The sequence shown here is derived from an EMBL/GenBank/DDBJ whole genome shotgun (WGS) entry which is preliminary data.</text>
</comment>
<evidence type="ECO:0000313" key="1">
    <source>
        <dbReference type="EMBL" id="GEP55711.1"/>
    </source>
</evidence>
<accession>A0A512NAJ7</accession>
<dbReference type="InterPro" id="IPR050682">
    <property type="entry name" value="ModA/WtpA"/>
</dbReference>
<dbReference type="RefSeq" id="WP_170303058.1">
    <property type="nucleotide sequence ID" value="NZ_BKAJ01000045.1"/>
</dbReference>
<dbReference type="EMBL" id="BKAJ01000045">
    <property type="protein sequence ID" value="GEP55711.1"/>
    <property type="molecule type" value="Genomic_DNA"/>
</dbReference>
<protein>
    <submittedName>
        <fullName evidence="1">Molybdate ABC transporter substrate-binding protein</fullName>
    </submittedName>
</protein>
<dbReference type="Pfam" id="PF13531">
    <property type="entry name" value="SBP_bac_11"/>
    <property type="match status" value="1"/>
</dbReference>
<organism evidence="1 2">
    <name type="scientific">Reyranella soli</name>
    <dbReference type="NCBI Taxonomy" id="1230389"/>
    <lineage>
        <taxon>Bacteria</taxon>
        <taxon>Pseudomonadati</taxon>
        <taxon>Pseudomonadota</taxon>
        <taxon>Alphaproteobacteria</taxon>
        <taxon>Hyphomicrobiales</taxon>
        <taxon>Reyranellaceae</taxon>
        <taxon>Reyranella</taxon>
    </lineage>
</organism>
<reference evidence="1 2" key="1">
    <citation type="submission" date="2019-07" db="EMBL/GenBank/DDBJ databases">
        <title>Whole genome shotgun sequence of Reyranella soli NBRC 108950.</title>
        <authorList>
            <person name="Hosoyama A."/>
            <person name="Uohara A."/>
            <person name="Ohji S."/>
            <person name="Ichikawa N."/>
        </authorList>
    </citation>
    <scope>NUCLEOTIDE SEQUENCE [LARGE SCALE GENOMIC DNA]</scope>
    <source>
        <strain evidence="1 2">NBRC 108950</strain>
    </source>
</reference>
<keyword evidence="2" id="KW-1185">Reference proteome</keyword>
<dbReference type="SUPFAM" id="SSF53850">
    <property type="entry name" value="Periplasmic binding protein-like II"/>
    <property type="match status" value="1"/>
</dbReference>
<gene>
    <name evidence="1" type="ORF">RSO01_28770</name>
</gene>
<dbReference type="GO" id="GO:0030973">
    <property type="term" value="F:molybdate ion binding"/>
    <property type="evidence" value="ECO:0007669"/>
    <property type="project" value="TreeGrafter"/>
</dbReference>
<dbReference type="AlphaFoldDB" id="A0A512NAJ7"/>
<dbReference type="PANTHER" id="PTHR30632:SF11">
    <property type="entry name" value="BLR4797 PROTEIN"/>
    <property type="match status" value="1"/>
</dbReference>
<dbReference type="GO" id="GO:0015689">
    <property type="term" value="P:molybdate ion transport"/>
    <property type="evidence" value="ECO:0007669"/>
    <property type="project" value="TreeGrafter"/>
</dbReference>